<keyword evidence="1" id="KW-1003">Cell membrane</keyword>
<dbReference type="InterPro" id="IPR001667">
    <property type="entry name" value="DDH_dom"/>
</dbReference>
<feature type="binding site" evidence="2">
    <location>
        <position position="352"/>
    </location>
    <ligand>
        <name>Mn(2+)</name>
        <dbReference type="ChEBI" id="CHEBI:29035"/>
        <label>1</label>
    </ligand>
</feature>
<dbReference type="Pfam" id="PF01368">
    <property type="entry name" value="DHH"/>
    <property type="match status" value="1"/>
</dbReference>
<dbReference type="AlphaFoldDB" id="A0A1B3WC61"/>
<comment type="subcellular location">
    <subcellularLocation>
        <location evidence="1">Cell membrane</location>
    </subcellularLocation>
</comment>
<evidence type="ECO:0000313" key="6">
    <source>
        <dbReference type="Proteomes" id="UP000094757"/>
    </source>
</evidence>
<dbReference type="STRING" id="39950.BCB69_00240"/>
<reference evidence="6" key="1">
    <citation type="submission" date="2016-08" db="EMBL/GenBank/DDBJ databases">
        <authorList>
            <person name="Holder M.E."/>
            <person name="Ajami N.J."/>
            <person name="Petrosino J.F."/>
        </authorList>
    </citation>
    <scope>NUCLEOTIDE SEQUENCE [LARGE SCALE GENOMIC DNA]</scope>
    <source>
        <strain evidence="6">F0677</strain>
    </source>
</reference>
<dbReference type="KEGG" id="dpn:BCB69_00240"/>
<dbReference type="PROSITE" id="PS50887">
    <property type="entry name" value="GGDEF"/>
    <property type="match status" value="1"/>
</dbReference>
<feature type="binding site" evidence="2">
    <location>
        <position position="449"/>
    </location>
    <ligand>
        <name>Mn(2+)</name>
        <dbReference type="ChEBI" id="CHEBI:29035"/>
        <label>2</label>
    </ligand>
</feature>
<feature type="transmembrane region" description="Helical" evidence="3">
    <location>
        <begin position="15"/>
        <end position="48"/>
    </location>
</feature>
<evidence type="ECO:0000256" key="2">
    <source>
        <dbReference type="PIRSR" id="PIRSR026583-50"/>
    </source>
</evidence>
<comment type="similarity">
    <text evidence="1">Belongs to the GdpP/PdeA phosphodiesterase family.</text>
</comment>
<dbReference type="InterPro" id="IPR000160">
    <property type="entry name" value="GGDEF_dom"/>
</dbReference>
<dbReference type="GO" id="GO:0003676">
    <property type="term" value="F:nucleic acid binding"/>
    <property type="evidence" value="ECO:0007669"/>
    <property type="project" value="UniProtKB-UniRule"/>
</dbReference>
<accession>A0A1B3WC61</accession>
<dbReference type="FunFam" id="3.90.1640.10:FF:000002">
    <property type="entry name" value="Cyclic-di-AMP phosphodiesterase"/>
    <property type="match status" value="1"/>
</dbReference>
<organism evidence="5 6">
    <name type="scientific">Dialister pneumosintes</name>
    <dbReference type="NCBI Taxonomy" id="39950"/>
    <lineage>
        <taxon>Bacteria</taxon>
        <taxon>Bacillati</taxon>
        <taxon>Bacillota</taxon>
        <taxon>Negativicutes</taxon>
        <taxon>Veillonellales</taxon>
        <taxon>Veillonellaceae</taxon>
        <taxon>Dialister</taxon>
    </lineage>
</organism>
<evidence type="ECO:0000256" key="1">
    <source>
        <dbReference type="PIRNR" id="PIRNR026583"/>
    </source>
</evidence>
<proteinExistence type="inferred from homology"/>
<dbReference type="Gene3D" id="3.30.70.270">
    <property type="match status" value="1"/>
</dbReference>
<comment type="catalytic activity">
    <reaction evidence="1">
        <text>3',3'-c-di-AMP + H2O = 5'-O-phosphonoadenylyl-(3'-&gt;5')-adenosine + H(+)</text>
        <dbReference type="Rhea" id="RHEA:54420"/>
        <dbReference type="ChEBI" id="CHEBI:15377"/>
        <dbReference type="ChEBI" id="CHEBI:15378"/>
        <dbReference type="ChEBI" id="CHEBI:71500"/>
        <dbReference type="ChEBI" id="CHEBI:138171"/>
    </reaction>
</comment>
<feature type="binding site" evidence="2">
    <location>
        <position position="425"/>
    </location>
    <ligand>
        <name>Mn(2+)</name>
        <dbReference type="ChEBI" id="CHEBI:29035"/>
        <label>1</label>
    </ligand>
</feature>
<dbReference type="GO" id="GO:0046872">
    <property type="term" value="F:metal ion binding"/>
    <property type="evidence" value="ECO:0007669"/>
    <property type="project" value="UniProtKB-KW"/>
</dbReference>
<name>A0A1B3WC61_9FIRM</name>
<dbReference type="InterPro" id="IPR043128">
    <property type="entry name" value="Rev_trsase/Diguanyl_cyclase"/>
</dbReference>
<sequence>MLSDIWIYKKNEKIFFIILVILLITLALQNWMLGVLTAIVIAGLGIIIERNDYKQERILLAYLDELSAGVEAGTIYAVKNLPLGIAMIDENRKFVWANGVFRSWLNAELGEKNHFKDIFTNVRISKIWGKTGWYDFNYEESYYRVFYKFISPTKEDGSSFMVFYLIDRTDMALAIQASEAAMPVFGLLRVDNISEATQNMTDVEKSNLLSDVDEAVLSEFAAYDAFIKRYGVSEFVICLSRESLSKLMDENFSILDKVRSIHTVNRIPVTISIGIVESDTTFAKQFESAQMALDLALGRGGDQAIVRIGKDIKSFGGRAPTSVSSTRVRVRVVAQALREIMQEADRVFVMGHGHEDFDAIGASIGVTHLAKVSGKPVYVVLSPYEETSMKMIKVLREDSELHSLLITEKEAIELLTDKSVLFVVDTHVPAVVAAPELLALAKKRVIIDHHRRNPSIITPTLLTYMEPSSSSASELVSELIQYYGGEKELLPIEASCLYAGLVVDTKNFSVQTSVRTFDVASYLRRSGADTKLVRDMFSVNVETVKIKSEIMAHLKTVDDHIVFAECPEGTQQPQIVAGQVADYLVSVEGIRASFLFYHQEAGVVNVSARSDGSINVQLIMEALGGGGHMTVSGARLTGDVTVEYATQKIIEEVRKQTKEE</sequence>
<dbReference type="SUPFAM" id="SSF64182">
    <property type="entry name" value="DHH phosphoesterases"/>
    <property type="match status" value="1"/>
</dbReference>
<dbReference type="Gene3D" id="3.10.310.30">
    <property type="match status" value="1"/>
</dbReference>
<keyword evidence="1 3" id="KW-0472">Membrane</keyword>
<comment type="function">
    <text evidence="1">Has phosphodiesterase (PDE) activity against cyclic-di-AMP (c-di-AMP).</text>
</comment>
<dbReference type="Gene3D" id="3.30.450.20">
    <property type="entry name" value="PAS domain"/>
    <property type="match status" value="1"/>
</dbReference>
<keyword evidence="3" id="KW-0812">Transmembrane</keyword>
<dbReference type="InterPro" id="IPR038763">
    <property type="entry name" value="DHH_sf"/>
</dbReference>
<dbReference type="Pfam" id="PF24898">
    <property type="entry name" value="GGDEF_GdpP"/>
    <property type="match status" value="1"/>
</dbReference>
<dbReference type="PIRSF" id="PIRSF026583">
    <property type="entry name" value="YybT"/>
    <property type="match status" value="1"/>
</dbReference>
<dbReference type="PANTHER" id="PTHR47618:SF2">
    <property type="entry name" value="CYCLIC-DI-AMP PHOSPHODIESTERASE GDPP"/>
    <property type="match status" value="1"/>
</dbReference>
<dbReference type="Proteomes" id="UP000094757">
    <property type="component" value="Chromosome"/>
</dbReference>
<keyword evidence="3" id="KW-1133">Transmembrane helix</keyword>
<feature type="binding site" evidence="2">
    <location>
        <position position="356"/>
    </location>
    <ligand>
        <name>Mn(2+)</name>
        <dbReference type="ChEBI" id="CHEBI:29035"/>
        <label>1</label>
    </ligand>
</feature>
<comment type="cofactor">
    <cofactor evidence="2">
        <name>Mn(2+)</name>
        <dbReference type="ChEBI" id="CHEBI:29035"/>
    </cofactor>
    <text evidence="2">For phosphodiesterase activity, probably binds 2 Mn(2+) per subunit.</text>
</comment>
<feature type="domain" description="GGDEF" evidence="4">
    <location>
        <begin position="181"/>
        <end position="310"/>
    </location>
</feature>
<feature type="binding site" evidence="2">
    <location>
        <position position="504"/>
    </location>
    <ligand>
        <name>Mn(2+)</name>
        <dbReference type="ChEBI" id="CHEBI:29035"/>
        <label>2</label>
    </ligand>
</feature>
<dbReference type="GO" id="GO:0016787">
    <property type="term" value="F:hydrolase activity"/>
    <property type="evidence" value="ECO:0007669"/>
    <property type="project" value="UniProtKB-UniRule"/>
</dbReference>
<dbReference type="InterPro" id="IPR003156">
    <property type="entry name" value="DHHA1_dom"/>
</dbReference>
<keyword evidence="2" id="KW-0464">Manganese</keyword>
<keyword evidence="2" id="KW-0479">Metal-binding</keyword>
<dbReference type="GO" id="GO:0106409">
    <property type="term" value="F:cyclic-di-AMP phosphodiesterase activity"/>
    <property type="evidence" value="ECO:0007669"/>
    <property type="project" value="RHEA"/>
</dbReference>
<feature type="binding site" evidence="2">
    <location>
        <position position="425"/>
    </location>
    <ligand>
        <name>Mn(2+)</name>
        <dbReference type="ChEBI" id="CHEBI:29035"/>
        <label>2</label>
    </ligand>
</feature>
<keyword evidence="1" id="KW-0378">Hydrolase</keyword>
<dbReference type="PANTHER" id="PTHR47618">
    <property type="entry name" value="BIFUNCTIONAL OLIGORIBONUCLEASE AND PAP PHOSPHATASE NRNA"/>
    <property type="match status" value="1"/>
</dbReference>
<dbReference type="EC" id="3.1.4.-" evidence="1"/>
<evidence type="ECO:0000259" key="4">
    <source>
        <dbReference type="PROSITE" id="PS50887"/>
    </source>
</evidence>
<dbReference type="GO" id="GO:0005886">
    <property type="term" value="C:plasma membrane"/>
    <property type="evidence" value="ECO:0007669"/>
    <property type="project" value="UniProtKB-SubCell"/>
</dbReference>
<protein>
    <recommendedName>
        <fullName evidence="1">Cyclic-di-AMP phosphodiesterase</fullName>
        <ecNumber evidence="1">3.1.4.-</ecNumber>
    </recommendedName>
</protein>
<evidence type="ECO:0000256" key="3">
    <source>
        <dbReference type="SAM" id="Phobius"/>
    </source>
</evidence>
<dbReference type="Pfam" id="PF02272">
    <property type="entry name" value="DHHA1"/>
    <property type="match status" value="1"/>
</dbReference>
<dbReference type="InterPro" id="IPR051319">
    <property type="entry name" value="Oligoribo/pAp-PDE_c-di-AMP_PDE"/>
</dbReference>
<dbReference type="InterPro" id="IPR014528">
    <property type="entry name" value="GdpP/PdeA"/>
</dbReference>
<evidence type="ECO:0000313" key="5">
    <source>
        <dbReference type="EMBL" id="AOH38557.1"/>
    </source>
</evidence>
<dbReference type="Gene3D" id="3.90.1640.10">
    <property type="entry name" value="inorganic pyrophosphatase (n-terminal core)"/>
    <property type="match status" value="1"/>
</dbReference>
<dbReference type="EMBL" id="CP017037">
    <property type="protein sequence ID" value="AOH38557.1"/>
    <property type="molecule type" value="Genomic_DNA"/>
</dbReference>
<feature type="binding site" evidence="2">
    <location>
        <position position="358"/>
    </location>
    <ligand>
        <name>Mn(2+)</name>
        <dbReference type="ChEBI" id="CHEBI:29035"/>
        <label>2</label>
    </ligand>
</feature>
<gene>
    <name evidence="5" type="ORF">BCB69_00240</name>
</gene>